<dbReference type="Proteomes" id="UP000027138">
    <property type="component" value="Unassembled WGS sequence"/>
</dbReference>
<reference evidence="2 3" key="1">
    <citation type="journal article" date="2014" name="PLoS ONE">
        <title>Global Analysis of Gene Expression Profiles in Physic Nut (Jatropha curcas L.) Seedlings Exposed to Salt Stress.</title>
        <authorList>
            <person name="Zhang L."/>
            <person name="Zhang C."/>
            <person name="Wu P."/>
            <person name="Chen Y."/>
            <person name="Li M."/>
            <person name="Jiang H."/>
            <person name="Wu G."/>
        </authorList>
    </citation>
    <scope>NUCLEOTIDE SEQUENCE [LARGE SCALE GENOMIC DNA]</scope>
    <source>
        <strain evidence="3">cv. GZQX0401</strain>
        <tissue evidence="2">Young leaves</tissue>
    </source>
</reference>
<dbReference type="EMBL" id="KK914353">
    <property type="protein sequence ID" value="KDP39095.1"/>
    <property type="molecule type" value="Genomic_DNA"/>
</dbReference>
<dbReference type="GO" id="GO:0010073">
    <property type="term" value="P:meristem maintenance"/>
    <property type="evidence" value="ECO:0007669"/>
    <property type="project" value="InterPro"/>
</dbReference>
<organism evidence="2 3">
    <name type="scientific">Jatropha curcas</name>
    <name type="common">Barbados nut</name>
    <dbReference type="NCBI Taxonomy" id="180498"/>
    <lineage>
        <taxon>Eukaryota</taxon>
        <taxon>Viridiplantae</taxon>
        <taxon>Streptophyta</taxon>
        <taxon>Embryophyta</taxon>
        <taxon>Tracheophyta</taxon>
        <taxon>Spermatophyta</taxon>
        <taxon>Magnoliopsida</taxon>
        <taxon>eudicotyledons</taxon>
        <taxon>Gunneridae</taxon>
        <taxon>Pentapetalae</taxon>
        <taxon>rosids</taxon>
        <taxon>fabids</taxon>
        <taxon>Malpighiales</taxon>
        <taxon>Euphorbiaceae</taxon>
        <taxon>Crotonoideae</taxon>
        <taxon>Jatropheae</taxon>
        <taxon>Jatropha</taxon>
    </lineage>
</organism>
<name>A0A067L3L9_JATCU</name>
<accession>A0A067L3L9</accession>
<gene>
    <name evidence="2" type="ORF">JCGZ_00852</name>
</gene>
<dbReference type="Pfam" id="PF10536">
    <property type="entry name" value="PMD"/>
    <property type="match status" value="1"/>
</dbReference>
<proteinExistence type="predicted"/>
<sequence length="614" mass="69470">MEKPTEIIAERREALMVSSDRNPRPTLRTAYFLNPTHASIEVAVPKNPSLCLSSLPENIPVNVIFNGWKDPTANWKSWVYHMEDKYRSVWKKAGIYEAVMSSTCRFKRDDGLITGLAEKWCPETNTFIFPWAEATITLEDVMILGGYSVLGSPAFLSSLESRELEEIHYKLKEARTELGRRPARKACQNGWMKMFMNSGSEIEHEAFLSLWLERYVFKDSEQLIKTRVFPIAIHLAKGELVALGPAVLASIYRDLGLLKATILAATEFGDALGVTLWSPFHLVQLWAWERFAEFQPKPNVSGNGKPRSALWDEVNGTKVVNFRLALDSAAEAFCWRPYATGPHKSHFLKFCKEKEEWQDLGSNQDLLSFAICLRVSELVGLDCIEQYLPHRVARQFGFDQDIPCDIARLNEIPEVSWINYIRPFNDTKLFFPSQFFEPDVTVQYLEWWKQSVLGSNDLLKDAINTTVRRKRNLRKRSERVPWASVRNNEDDNADVLSSPPAKYHMPNIEEFEDSKPTIGKQSCSIEKTVAYKPSVQKGLSNAEAKQAAIGESAGALEDAIDCKPVVPNCRKSGGETGAHTFEVPGLALESRIAKLERAIAELKASRIGCRFGRN</sequence>
<dbReference type="KEGG" id="jcu:105632924"/>
<dbReference type="PANTHER" id="PTHR46033">
    <property type="entry name" value="PROTEIN MAIN-LIKE 2"/>
    <property type="match status" value="1"/>
</dbReference>
<evidence type="ECO:0000313" key="2">
    <source>
        <dbReference type="EMBL" id="KDP39095.1"/>
    </source>
</evidence>
<evidence type="ECO:0000259" key="1">
    <source>
        <dbReference type="Pfam" id="PF10536"/>
    </source>
</evidence>
<evidence type="ECO:0000313" key="3">
    <source>
        <dbReference type="Proteomes" id="UP000027138"/>
    </source>
</evidence>
<feature type="domain" description="Aminotransferase-like plant mobile" evidence="1">
    <location>
        <begin position="94"/>
        <end position="449"/>
    </location>
</feature>
<dbReference type="InterPro" id="IPR044824">
    <property type="entry name" value="MAIN-like"/>
</dbReference>
<keyword evidence="3" id="KW-1185">Reference proteome</keyword>
<dbReference type="PANTHER" id="PTHR46033:SF77">
    <property type="entry name" value="SERINE_THREONINE-PROTEIN PHOSPHATASE 7 LONG FORM HOMOLOG"/>
    <property type="match status" value="1"/>
</dbReference>
<dbReference type="OrthoDB" id="1572276at2759"/>
<dbReference type="InterPro" id="IPR019557">
    <property type="entry name" value="AminoTfrase-like_pln_mobile"/>
</dbReference>
<protein>
    <recommendedName>
        <fullName evidence="1">Aminotransferase-like plant mobile domain-containing protein</fullName>
    </recommendedName>
</protein>
<dbReference type="AlphaFoldDB" id="A0A067L3L9"/>
<dbReference type="STRING" id="180498.A0A067L3L9"/>